<dbReference type="GO" id="GO:0008233">
    <property type="term" value="F:peptidase activity"/>
    <property type="evidence" value="ECO:0007669"/>
    <property type="project" value="UniProtKB-KW"/>
</dbReference>
<evidence type="ECO:0000256" key="3">
    <source>
        <dbReference type="ARBA" id="ARBA00022801"/>
    </source>
</evidence>
<evidence type="ECO:0000256" key="1">
    <source>
        <dbReference type="ARBA" id="ARBA00022612"/>
    </source>
</evidence>
<reference evidence="5 6" key="1">
    <citation type="submission" date="2017-12" db="EMBL/GenBank/DDBJ databases">
        <title>Phylogenetic diversity of female urinary microbiome.</title>
        <authorList>
            <person name="Thomas-White K."/>
            <person name="Wolfe A.J."/>
        </authorList>
    </citation>
    <scope>NUCLEOTIDE SEQUENCE [LARGE SCALE GENOMIC DNA]</scope>
    <source>
        <strain evidence="5 6">UMB0844</strain>
    </source>
</reference>
<accession>A0A2I1K896</accession>
<dbReference type="InterPro" id="IPR054613">
    <property type="entry name" value="Peptidase_S78_dom"/>
</dbReference>
<dbReference type="NCBIfam" id="TIGR01543">
    <property type="entry name" value="proheadase_HK97"/>
    <property type="match status" value="1"/>
</dbReference>
<evidence type="ECO:0000256" key="2">
    <source>
        <dbReference type="ARBA" id="ARBA00022670"/>
    </source>
</evidence>
<gene>
    <name evidence="5" type="ORF">CYJ27_02515</name>
</gene>
<evidence type="ECO:0000259" key="4">
    <source>
        <dbReference type="Pfam" id="PF04586"/>
    </source>
</evidence>
<organism evidence="5 6">
    <name type="scientific">Aerococcus christensenii</name>
    <dbReference type="NCBI Taxonomy" id="87541"/>
    <lineage>
        <taxon>Bacteria</taxon>
        <taxon>Bacillati</taxon>
        <taxon>Bacillota</taxon>
        <taxon>Bacilli</taxon>
        <taxon>Lactobacillales</taxon>
        <taxon>Aerococcaceae</taxon>
        <taxon>Aerococcus</taxon>
    </lineage>
</organism>
<dbReference type="InterPro" id="IPR006433">
    <property type="entry name" value="Prohead_protease"/>
</dbReference>
<dbReference type="AlphaFoldDB" id="A0A2I1K896"/>
<dbReference type="Proteomes" id="UP000234775">
    <property type="component" value="Unassembled WGS sequence"/>
</dbReference>
<keyword evidence="1" id="KW-1188">Viral release from host cell</keyword>
<evidence type="ECO:0000313" key="6">
    <source>
        <dbReference type="Proteomes" id="UP000234775"/>
    </source>
</evidence>
<dbReference type="EMBL" id="PKGZ01000002">
    <property type="protein sequence ID" value="PKY91856.1"/>
    <property type="molecule type" value="Genomic_DNA"/>
</dbReference>
<feature type="domain" description="Prohead serine protease" evidence="4">
    <location>
        <begin position="2"/>
        <end position="160"/>
    </location>
</feature>
<evidence type="ECO:0000313" key="5">
    <source>
        <dbReference type="EMBL" id="PKY91856.1"/>
    </source>
</evidence>
<dbReference type="Pfam" id="PF04586">
    <property type="entry name" value="Peptidase_S78"/>
    <property type="match status" value="1"/>
</dbReference>
<protein>
    <submittedName>
        <fullName evidence="5">HK97 family phage prohead protease</fullName>
    </submittedName>
</protein>
<keyword evidence="2 5" id="KW-0645">Protease</keyword>
<comment type="caution">
    <text evidence="5">The sequence shown here is derived from an EMBL/GenBank/DDBJ whole genome shotgun (WGS) entry which is preliminary data.</text>
</comment>
<sequence length="173" mass="19920">MELRENKENNTIKIVGYALKFNRKSEDLGYIETIDPKALENADVSNVVALINHDQNYVLGRTGHNLDLEVDEIGLKFTLTPVRTSYVNDLLENMRMGLIDKCSFAFTVSEDGDYWEEKDGKWYRTIQSINKLYDVSVVTSPAYEDTEAVLSERSLDDVKRKRDIAIMEMELEI</sequence>
<keyword evidence="3" id="KW-0378">Hydrolase</keyword>
<dbReference type="GO" id="GO:0006508">
    <property type="term" value="P:proteolysis"/>
    <property type="evidence" value="ECO:0007669"/>
    <property type="project" value="UniProtKB-KW"/>
</dbReference>
<proteinExistence type="predicted"/>
<name>A0A2I1K896_9LACT</name>
<keyword evidence="6" id="KW-1185">Reference proteome</keyword>